<evidence type="ECO:0000313" key="11">
    <source>
        <dbReference type="Proteomes" id="UP000609531"/>
    </source>
</evidence>
<feature type="transmembrane region" description="Helical" evidence="6">
    <location>
        <begin position="304"/>
        <end position="324"/>
    </location>
</feature>
<reference evidence="10" key="1">
    <citation type="submission" date="2020-12" db="EMBL/GenBank/DDBJ databases">
        <title>Bacterial taxonomy.</title>
        <authorList>
            <person name="Pan X."/>
        </authorList>
    </citation>
    <scope>NUCLEOTIDE SEQUENCE</scope>
    <source>
        <strain evidence="10">B2012</strain>
    </source>
</reference>
<dbReference type="PRINTS" id="PR00260">
    <property type="entry name" value="CHEMTRNSDUCR"/>
</dbReference>
<dbReference type="InterPro" id="IPR004089">
    <property type="entry name" value="MCPsignal_dom"/>
</dbReference>
<evidence type="ECO:0000259" key="7">
    <source>
        <dbReference type="PROSITE" id="PS50111"/>
    </source>
</evidence>
<dbReference type="GO" id="GO:0004888">
    <property type="term" value="F:transmembrane signaling receptor activity"/>
    <property type="evidence" value="ECO:0007669"/>
    <property type="project" value="InterPro"/>
</dbReference>
<dbReference type="SUPFAM" id="SSF158472">
    <property type="entry name" value="HAMP domain-like"/>
    <property type="match status" value="1"/>
</dbReference>
<dbReference type="PANTHER" id="PTHR32089">
    <property type="entry name" value="METHYL-ACCEPTING CHEMOTAXIS PROTEIN MCPB"/>
    <property type="match status" value="1"/>
</dbReference>
<evidence type="ECO:0000259" key="9">
    <source>
        <dbReference type="PROSITE" id="PS50885"/>
    </source>
</evidence>
<protein>
    <submittedName>
        <fullName evidence="10">HAMP domain-containing protein</fullName>
    </submittedName>
</protein>
<organism evidence="10 11">
    <name type="scientific">Acuticoccus mangrovi</name>
    <dbReference type="NCBI Taxonomy" id="2796142"/>
    <lineage>
        <taxon>Bacteria</taxon>
        <taxon>Pseudomonadati</taxon>
        <taxon>Pseudomonadota</taxon>
        <taxon>Alphaproteobacteria</taxon>
        <taxon>Hyphomicrobiales</taxon>
        <taxon>Amorphaceae</taxon>
        <taxon>Acuticoccus</taxon>
    </lineage>
</organism>
<dbReference type="PROSITE" id="PS50192">
    <property type="entry name" value="T_SNARE"/>
    <property type="match status" value="1"/>
</dbReference>
<dbReference type="SMART" id="SM01358">
    <property type="entry name" value="HBM"/>
    <property type="match status" value="1"/>
</dbReference>
<accession>A0A934IQW2</accession>
<feature type="transmembrane region" description="Helical" evidence="6">
    <location>
        <begin position="15"/>
        <end position="37"/>
    </location>
</feature>
<evidence type="ECO:0000256" key="4">
    <source>
        <dbReference type="ARBA" id="ARBA00029447"/>
    </source>
</evidence>
<dbReference type="AlphaFoldDB" id="A0A934IQW2"/>
<dbReference type="Gene3D" id="6.10.340.10">
    <property type="match status" value="1"/>
</dbReference>
<dbReference type="PROSITE" id="PS50885">
    <property type="entry name" value="HAMP"/>
    <property type="match status" value="1"/>
</dbReference>
<dbReference type="InterPro" id="IPR004090">
    <property type="entry name" value="Chemotax_Me-accpt_rcpt"/>
</dbReference>
<dbReference type="EMBL" id="JAEKJA010000007">
    <property type="protein sequence ID" value="MBJ3775959.1"/>
    <property type="molecule type" value="Genomic_DNA"/>
</dbReference>
<dbReference type="GO" id="GO:0006935">
    <property type="term" value="P:chemotaxis"/>
    <property type="evidence" value="ECO:0007669"/>
    <property type="project" value="InterPro"/>
</dbReference>
<dbReference type="InterPro" id="IPR003660">
    <property type="entry name" value="HAMP_dom"/>
</dbReference>
<keyword evidence="6" id="KW-0472">Membrane</keyword>
<evidence type="ECO:0000256" key="1">
    <source>
        <dbReference type="ARBA" id="ARBA00004429"/>
    </source>
</evidence>
<comment type="caution">
    <text evidence="10">The sequence shown here is derived from an EMBL/GenBank/DDBJ whole genome shotgun (WGS) entry which is preliminary data.</text>
</comment>
<evidence type="ECO:0000256" key="6">
    <source>
        <dbReference type="SAM" id="Phobius"/>
    </source>
</evidence>
<feature type="domain" description="T-SNARE coiled-coil homology" evidence="8">
    <location>
        <begin position="665"/>
        <end position="727"/>
    </location>
</feature>
<keyword evidence="3 5" id="KW-0807">Transducer</keyword>
<dbReference type="Pfam" id="PF00672">
    <property type="entry name" value="HAMP"/>
    <property type="match status" value="1"/>
</dbReference>
<dbReference type="SUPFAM" id="SSF58104">
    <property type="entry name" value="Methyl-accepting chemotaxis protein (MCP) signaling domain"/>
    <property type="match status" value="1"/>
</dbReference>
<dbReference type="Gene3D" id="3.30.450.20">
    <property type="entry name" value="PAS domain"/>
    <property type="match status" value="1"/>
</dbReference>
<proteinExistence type="inferred from homology"/>
<feature type="domain" description="HAMP" evidence="9">
    <location>
        <begin position="325"/>
        <end position="378"/>
    </location>
</feature>
<dbReference type="InterPro" id="IPR032255">
    <property type="entry name" value="HBM"/>
</dbReference>
<dbReference type="PROSITE" id="PS50111">
    <property type="entry name" value="CHEMOTAXIS_TRANSDUC_2"/>
    <property type="match status" value="1"/>
</dbReference>
<gene>
    <name evidence="10" type="ORF">JCR33_09695</name>
</gene>
<name>A0A934IQW2_9HYPH</name>
<dbReference type="SMART" id="SM00283">
    <property type="entry name" value="MA"/>
    <property type="match status" value="1"/>
</dbReference>
<dbReference type="GO" id="GO:0005886">
    <property type="term" value="C:plasma membrane"/>
    <property type="evidence" value="ECO:0007669"/>
    <property type="project" value="UniProtKB-SubCell"/>
</dbReference>
<dbReference type="Gene3D" id="1.10.287.950">
    <property type="entry name" value="Methyl-accepting chemotaxis protein"/>
    <property type="match status" value="1"/>
</dbReference>
<dbReference type="GO" id="GO:0007165">
    <property type="term" value="P:signal transduction"/>
    <property type="evidence" value="ECO:0007669"/>
    <property type="project" value="UniProtKB-KW"/>
</dbReference>
<dbReference type="Pfam" id="PF00015">
    <property type="entry name" value="MCPsignal"/>
    <property type="match status" value="1"/>
</dbReference>
<keyword evidence="2" id="KW-1003">Cell membrane</keyword>
<evidence type="ECO:0000256" key="2">
    <source>
        <dbReference type="ARBA" id="ARBA00022519"/>
    </source>
</evidence>
<dbReference type="SMART" id="SM00304">
    <property type="entry name" value="HAMP"/>
    <property type="match status" value="1"/>
</dbReference>
<comment type="similarity">
    <text evidence="4">Belongs to the methyl-accepting chemotaxis (MCP) protein family.</text>
</comment>
<dbReference type="PANTHER" id="PTHR32089:SF112">
    <property type="entry name" value="LYSOZYME-LIKE PROTEIN-RELATED"/>
    <property type="match status" value="1"/>
</dbReference>
<dbReference type="CDD" id="cd06225">
    <property type="entry name" value="HAMP"/>
    <property type="match status" value="1"/>
</dbReference>
<evidence type="ECO:0000256" key="5">
    <source>
        <dbReference type="PROSITE-ProRule" id="PRU00284"/>
    </source>
</evidence>
<evidence type="ECO:0000256" key="3">
    <source>
        <dbReference type="ARBA" id="ARBA00023224"/>
    </source>
</evidence>
<evidence type="ECO:0000313" key="10">
    <source>
        <dbReference type="EMBL" id="MBJ3775959.1"/>
    </source>
</evidence>
<keyword evidence="2" id="KW-0997">Cell inner membrane</keyword>
<feature type="domain" description="Methyl-accepting transducer" evidence="7">
    <location>
        <begin position="506"/>
        <end position="749"/>
    </location>
</feature>
<keyword evidence="11" id="KW-1185">Reference proteome</keyword>
<keyword evidence="6" id="KW-1133">Transmembrane helix</keyword>
<dbReference type="InterPro" id="IPR000727">
    <property type="entry name" value="T_SNARE_dom"/>
</dbReference>
<dbReference type="Proteomes" id="UP000609531">
    <property type="component" value="Unassembled WGS sequence"/>
</dbReference>
<evidence type="ECO:0000259" key="8">
    <source>
        <dbReference type="PROSITE" id="PS50192"/>
    </source>
</evidence>
<dbReference type="RefSeq" id="WP_198881855.1">
    <property type="nucleotide sequence ID" value="NZ_JAEKJA010000007.1"/>
</dbReference>
<sequence length="770" mass="82904">MADGRSPRFINNIGISWKLSFMVALLVGLFVVVAVGAHHSIDRVDALFATYRGATGKQIFAHELEENTFAARFSVAEYVADLSDAKPQEAKANIARLQEQATEAGAFLSGDAKDEEEVGLLQTKVADYARQFDAVVALQSKRDTQLKELAGQSGRIHGRIDLLIRESQRLQSANAMLHAAAVKEASLLAEIAAMDFITDPTTSGGRDRAIAQVANARVALGRYRDTAGRSERITELDRALLTYQDHIAQAAETVQLRTDLVNGPMQLLAGELVSIARSIDGRADNLQLQVDAASDGEMAQTRDLLFYLAVVATIAAVLVGIYMVRSVTAPIGRLTQRMAALASGDTEFTIRNRNSRDEFGRMWSALRSLLETSKVAYLRARMIEQIPLAVMVADPDDDFKITFMNEATVQQLEKISDLLPCPIDDIIGRSIDVFHTNPAHHRAILSDPTRLPWKATINLGGREYLNLNISAVYSRNGHYVGTLLTWGIVTAQVSCTRSFETNIKATVEQIGTTFRGMHSQVRGIVESVEATQGQLNSGAAAVTEASSNVQMVASAAEQLASSITEISERLARSTQRASEAATETASVAKRAQELATASERITEVVEAISEIAGKTNLLALNATIEAASAGEAGKGFAVVAQEVKNLAAQTARATEEVAQQTESIQAQVHVVVKGITEVSQVIEEIRETFVSVAAAAEEQQAATHEITVNAQHAADGVGTANSTIREVEGLSTSNLDAAHLLIRAAEELSQANDNLSRGSSEFLDTMKKAL</sequence>
<keyword evidence="6" id="KW-0812">Transmembrane</keyword>
<comment type="subcellular location">
    <subcellularLocation>
        <location evidence="1">Cell inner membrane</location>
        <topology evidence="1">Multi-pass membrane protein</topology>
    </subcellularLocation>
</comment>